<evidence type="ECO:0000313" key="2">
    <source>
        <dbReference type="EMBL" id="RUR77489.1"/>
    </source>
</evidence>
<dbReference type="PROSITE" id="PS51352">
    <property type="entry name" value="THIOREDOXIN_2"/>
    <property type="match status" value="1"/>
</dbReference>
<comment type="caution">
    <text evidence="2">The sequence shown here is derived from an EMBL/GenBank/DDBJ whole genome shotgun (WGS) entry which is preliminary data.</text>
</comment>
<evidence type="ECO:0000259" key="1">
    <source>
        <dbReference type="PROSITE" id="PS51352"/>
    </source>
</evidence>
<feature type="domain" description="Thioredoxin" evidence="1">
    <location>
        <begin position="9"/>
        <end position="164"/>
    </location>
</feature>
<organism evidence="2 3">
    <name type="scientific">Chlorogloeopsis fritschii PCC 6912</name>
    <dbReference type="NCBI Taxonomy" id="211165"/>
    <lineage>
        <taxon>Bacteria</taxon>
        <taxon>Bacillati</taxon>
        <taxon>Cyanobacteriota</taxon>
        <taxon>Cyanophyceae</taxon>
        <taxon>Nostocales</taxon>
        <taxon>Chlorogloeopsidaceae</taxon>
        <taxon>Chlorogloeopsis</taxon>
    </lineage>
</organism>
<dbReference type="AlphaFoldDB" id="A0A3S0XUW7"/>
<dbReference type="GO" id="GO:0016209">
    <property type="term" value="F:antioxidant activity"/>
    <property type="evidence" value="ECO:0007669"/>
    <property type="project" value="InterPro"/>
</dbReference>
<proteinExistence type="predicted"/>
<dbReference type="STRING" id="211165.GCA_000317285_02791"/>
<dbReference type="Gene3D" id="3.40.30.10">
    <property type="entry name" value="Glutaredoxin"/>
    <property type="match status" value="1"/>
</dbReference>
<dbReference type="PANTHER" id="PTHR43640:SF1">
    <property type="entry name" value="THIOREDOXIN-DEPENDENT PEROXIREDOXIN"/>
    <property type="match status" value="1"/>
</dbReference>
<keyword evidence="3" id="KW-1185">Reference proteome</keyword>
<reference evidence="2 3" key="1">
    <citation type="journal article" date="2019" name="Genome Biol. Evol.">
        <title>Day and night: Metabolic profiles and evolutionary relationships of six axenic non-marine cyanobacteria.</title>
        <authorList>
            <person name="Will S.E."/>
            <person name="Henke P."/>
            <person name="Boedeker C."/>
            <person name="Huang S."/>
            <person name="Brinkmann H."/>
            <person name="Rohde M."/>
            <person name="Jarek M."/>
            <person name="Friedl T."/>
            <person name="Seufert S."/>
            <person name="Schumacher M."/>
            <person name="Overmann J."/>
            <person name="Neumann-Schaal M."/>
            <person name="Petersen J."/>
        </authorList>
    </citation>
    <scope>NUCLEOTIDE SEQUENCE [LARGE SCALE GENOMIC DNA]</scope>
    <source>
        <strain evidence="2 3">PCC 6912</strain>
    </source>
</reference>
<dbReference type="InterPro" id="IPR036249">
    <property type="entry name" value="Thioredoxin-like_sf"/>
</dbReference>
<dbReference type="OrthoDB" id="9809746at2"/>
<dbReference type="CDD" id="cd02969">
    <property type="entry name" value="PRX_like1"/>
    <property type="match status" value="1"/>
</dbReference>
<dbReference type="InterPro" id="IPR000866">
    <property type="entry name" value="AhpC/TSA"/>
</dbReference>
<dbReference type="InterPro" id="IPR013766">
    <property type="entry name" value="Thioredoxin_domain"/>
</dbReference>
<dbReference type="Proteomes" id="UP000268857">
    <property type="component" value="Unassembled WGS sequence"/>
</dbReference>
<gene>
    <name evidence="2" type="ORF">PCC6912_38800</name>
</gene>
<dbReference type="RefSeq" id="WP_016878447.1">
    <property type="nucleotide sequence ID" value="NZ_AJLN01000078.1"/>
</dbReference>
<dbReference type="EMBL" id="RSCJ01000017">
    <property type="protein sequence ID" value="RUR77489.1"/>
    <property type="molecule type" value="Genomic_DNA"/>
</dbReference>
<protein>
    <submittedName>
        <fullName evidence="2">Thioredoxin family protein</fullName>
    </submittedName>
</protein>
<name>A0A3S0XUW7_CHLFR</name>
<evidence type="ECO:0000313" key="3">
    <source>
        <dbReference type="Proteomes" id="UP000268857"/>
    </source>
</evidence>
<dbReference type="PANTHER" id="PTHR43640">
    <property type="entry name" value="OS07G0260300 PROTEIN"/>
    <property type="match status" value="1"/>
</dbReference>
<dbReference type="InterPro" id="IPR047262">
    <property type="entry name" value="PRX-like1"/>
</dbReference>
<dbReference type="Pfam" id="PF00578">
    <property type="entry name" value="AhpC-TSA"/>
    <property type="match status" value="1"/>
</dbReference>
<dbReference type="SUPFAM" id="SSF52833">
    <property type="entry name" value="Thioredoxin-like"/>
    <property type="match status" value="1"/>
</dbReference>
<accession>A0A3S0XUW7</accession>
<dbReference type="GO" id="GO:0016491">
    <property type="term" value="F:oxidoreductase activity"/>
    <property type="evidence" value="ECO:0007669"/>
    <property type="project" value="InterPro"/>
</dbReference>
<sequence length="184" mass="20892">MNALETINTPVGSYAPDFELPGIDKQVHHLRRYLESFRAVGVILMSNHCPYVKLYVERLKSIQTEFYKQGFTLIGVNGNDASQIPTESFENMKAFAADRKLNFPYLWDSTQDVTRSFGASKTPMAFLIDKDGILRYKGLIDDYPQDPLAVKRHFLKAAIACLIQGKEIFPKETEPVGTALVWRD</sequence>